<dbReference type="PROSITE" id="PS50885">
    <property type="entry name" value="HAMP"/>
    <property type="match status" value="1"/>
</dbReference>
<dbReference type="Gene3D" id="6.10.340.10">
    <property type="match status" value="1"/>
</dbReference>
<evidence type="ECO:0000256" key="1">
    <source>
        <dbReference type="ARBA" id="ARBA00000085"/>
    </source>
</evidence>
<keyword evidence="7" id="KW-0547">Nucleotide-binding</keyword>
<dbReference type="SUPFAM" id="SSF47384">
    <property type="entry name" value="Homodimeric domain of signal transducing histidine kinase"/>
    <property type="match status" value="1"/>
</dbReference>
<keyword evidence="10 12" id="KW-1133">Transmembrane helix</keyword>
<dbReference type="PANTHER" id="PTHR44936:SF10">
    <property type="entry name" value="SENSOR PROTEIN RSTB"/>
    <property type="match status" value="1"/>
</dbReference>
<evidence type="ECO:0000256" key="8">
    <source>
        <dbReference type="ARBA" id="ARBA00022777"/>
    </source>
</evidence>
<feature type="transmembrane region" description="Helical" evidence="12">
    <location>
        <begin position="133"/>
        <end position="152"/>
    </location>
</feature>
<keyword evidence="12" id="KW-0472">Membrane</keyword>
<keyword evidence="8 14" id="KW-0418">Kinase</keyword>
<sequence>MRERLTLAFTGLALVILTVVVLARSLAVENIVRANGQDHLAVQADQAARVFDARFEAGDSITREDVAVFTGDEMQVTVSRPGRAEVSSEGTGYPVGDLGEPLTAEQTAGLTTVKMVESDESVRLTVAEQMSSLLALMLGLVVASALVGLVLAGRLARPVLELAESAQMLGRGRFDIPEPRSRIPEVKALGAALQTSAQQLRRTIHRDREYIQHTSHVLRTPLTGLRLELEEALLADDLDDDVRRSLTRCLGSVSRMQETVAELVEFERTRGLVDGAEVRVVDLGLQVATHWRAELPTSRPVRTFVDAGEELGVTPGPVEQLLDQVLADVSRHGAGEVTLHFEAAESHLRIRVRSGPAEDGEPAGERHERQTGQTLTELMGGRWSGDPLGDGVEILLPRR</sequence>
<dbReference type="AlphaFoldDB" id="A0A6J4N9U4"/>
<dbReference type="GO" id="GO:0005524">
    <property type="term" value="F:ATP binding"/>
    <property type="evidence" value="ECO:0007669"/>
    <property type="project" value="UniProtKB-KW"/>
</dbReference>
<dbReference type="SMART" id="SM00388">
    <property type="entry name" value="HisKA"/>
    <property type="match status" value="1"/>
</dbReference>
<evidence type="ECO:0000259" key="13">
    <source>
        <dbReference type="PROSITE" id="PS50885"/>
    </source>
</evidence>
<keyword evidence="4" id="KW-1003">Cell membrane</keyword>
<dbReference type="Gene3D" id="1.10.287.130">
    <property type="match status" value="1"/>
</dbReference>
<keyword evidence="6 12" id="KW-0812">Transmembrane</keyword>
<evidence type="ECO:0000256" key="12">
    <source>
        <dbReference type="SAM" id="Phobius"/>
    </source>
</evidence>
<evidence type="ECO:0000256" key="3">
    <source>
        <dbReference type="ARBA" id="ARBA00012438"/>
    </source>
</evidence>
<evidence type="ECO:0000313" key="14">
    <source>
        <dbReference type="EMBL" id="CAA9378174.1"/>
    </source>
</evidence>
<evidence type="ECO:0000256" key="2">
    <source>
        <dbReference type="ARBA" id="ARBA00004651"/>
    </source>
</evidence>
<dbReference type="EMBL" id="CADCUM010000064">
    <property type="protein sequence ID" value="CAA9378174.1"/>
    <property type="molecule type" value="Genomic_DNA"/>
</dbReference>
<dbReference type="EC" id="2.7.13.3" evidence="3"/>
<dbReference type="GO" id="GO:0000155">
    <property type="term" value="F:phosphorelay sensor kinase activity"/>
    <property type="evidence" value="ECO:0007669"/>
    <property type="project" value="InterPro"/>
</dbReference>
<evidence type="ECO:0000256" key="7">
    <source>
        <dbReference type="ARBA" id="ARBA00022741"/>
    </source>
</evidence>
<dbReference type="Pfam" id="PF00512">
    <property type="entry name" value="HisKA"/>
    <property type="match status" value="1"/>
</dbReference>
<keyword evidence="9" id="KW-0067">ATP-binding</keyword>
<proteinExistence type="predicted"/>
<evidence type="ECO:0000256" key="4">
    <source>
        <dbReference type="ARBA" id="ARBA00022475"/>
    </source>
</evidence>
<feature type="region of interest" description="Disordered" evidence="11">
    <location>
        <begin position="355"/>
        <end position="383"/>
    </location>
</feature>
<dbReference type="InterPro" id="IPR003661">
    <property type="entry name" value="HisK_dim/P_dom"/>
</dbReference>
<evidence type="ECO:0000256" key="6">
    <source>
        <dbReference type="ARBA" id="ARBA00022692"/>
    </source>
</evidence>
<reference evidence="14" key="1">
    <citation type="submission" date="2020-02" db="EMBL/GenBank/DDBJ databases">
        <authorList>
            <person name="Meier V. D."/>
        </authorList>
    </citation>
    <scope>NUCLEOTIDE SEQUENCE</scope>
    <source>
        <strain evidence="14">AVDCRST_MAG32</strain>
    </source>
</reference>
<dbReference type="PANTHER" id="PTHR44936">
    <property type="entry name" value="SENSOR PROTEIN CREC"/>
    <property type="match status" value="1"/>
</dbReference>
<dbReference type="CDD" id="cd00082">
    <property type="entry name" value="HisKA"/>
    <property type="match status" value="1"/>
</dbReference>
<keyword evidence="5" id="KW-0808">Transferase</keyword>
<evidence type="ECO:0000256" key="11">
    <source>
        <dbReference type="SAM" id="MobiDB-lite"/>
    </source>
</evidence>
<comment type="subcellular location">
    <subcellularLocation>
        <location evidence="2">Cell membrane</location>
        <topology evidence="2">Multi-pass membrane protein</topology>
    </subcellularLocation>
</comment>
<dbReference type="Pfam" id="PF00672">
    <property type="entry name" value="HAMP"/>
    <property type="match status" value="1"/>
</dbReference>
<gene>
    <name evidence="14" type="ORF">AVDCRST_MAG32-1557</name>
</gene>
<evidence type="ECO:0000256" key="9">
    <source>
        <dbReference type="ARBA" id="ARBA00022840"/>
    </source>
</evidence>
<organism evidence="14">
    <name type="scientific">uncultured Nocardioides sp</name>
    <dbReference type="NCBI Taxonomy" id="198441"/>
    <lineage>
        <taxon>Bacteria</taxon>
        <taxon>Bacillati</taxon>
        <taxon>Actinomycetota</taxon>
        <taxon>Actinomycetes</taxon>
        <taxon>Propionibacteriales</taxon>
        <taxon>Nocardioidaceae</taxon>
        <taxon>Nocardioides</taxon>
        <taxon>environmental samples</taxon>
    </lineage>
</organism>
<dbReference type="GO" id="GO:0005886">
    <property type="term" value="C:plasma membrane"/>
    <property type="evidence" value="ECO:0007669"/>
    <property type="project" value="UniProtKB-SubCell"/>
</dbReference>
<protein>
    <recommendedName>
        <fullName evidence="3">histidine kinase</fullName>
        <ecNumber evidence="3">2.7.13.3</ecNumber>
    </recommendedName>
</protein>
<comment type="catalytic activity">
    <reaction evidence="1">
        <text>ATP + protein L-histidine = ADP + protein N-phospho-L-histidine.</text>
        <dbReference type="EC" id="2.7.13.3"/>
    </reaction>
</comment>
<evidence type="ECO:0000256" key="5">
    <source>
        <dbReference type="ARBA" id="ARBA00022679"/>
    </source>
</evidence>
<evidence type="ECO:0000256" key="10">
    <source>
        <dbReference type="ARBA" id="ARBA00022989"/>
    </source>
</evidence>
<feature type="domain" description="HAMP" evidence="13">
    <location>
        <begin position="153"/>
        <end position="205"/>
    </location>
</feature>
<dbReference type="InterPro" id="IPR050980">
    <property type="entry name" value="2C_sensor_his_kinase"/>
</dbReference>
<name>A0A6J4N9U4_9ACTN</name>
<accession>A0A6J4N9U4</accession>
<dbReference type="InterPro" id="IPR036097">
    <property type="entry name" value="HisK_dim/P_sf"/>
</dbReference>
<dbReference type="InterPro" id="IPR003660">
    <property type="entry name" value="HAMP_dom"/>
</dbReference>